<feature type="domain" description="NAD-dependent epimerase/dehydratase" evidence="3">
    <location>
        <begin position="5"/>
        <end position="227"/>
    </location>
</feature>
<dbReference type="Gene3D" id="3.90.25.10">
    <property type="entry name" value="UDP-galactose 4-epimerase, domain 1"/>
    <property type="match status" value="1"/>
</dbReference>
<sequence length="289" mass="32160">MSRKVLITGVTGALGKALKSHLLANLSDWIIFAPERGQQSDSLDLRHHDQIMRTIERIRPDLIMHLAATFSNDFDKAYAVNVTAVRDMLSVIEDFGLSTRVVLIGSAAEYGLVSAEENPIGEDHVLRPVSIYGMTKAWQTELAYLYAGRSVDVVVARIFNLVGNGLSEQLFVGRLHKQISELRRGERVRIEVGPLSAVRDYITMDNAVTQLLAIADFGETGKIYHVASGQPVTMRELLIRELATYGLDDSIVVEGIGLTNRRGYDVPMIYADITKTNLLLKKWENDTEC</sequence>
<proteinExistence type="inferred from homology"/>
<comment type="pathway">
    <text evidence="1">Bacterial outer membrane biogenesis; LPS O-antigen biosynthesis.</text>
</comment>
<accession>A0A451BMR9</accession>
<dbReference type="Pfam" id="PF01370">
    <property type="entry name" value="Epimerase"/>
    <property type="match status" value="1"/>
</dbReference>
<gene>
    <name evidence="4" type="ORF">BECKSD772D_GA0070982_105421</name>
</gene>
<dbReference type="EMBL" id="CAADHB010000054">
    <property type="protein sequence ID" value="VFK79564.1"/>
    <property type="molecule type" value="Genomic_DNA"/>
</dbReference>
<dbReference type="InterPro" id="IPR036291">
    <property type="entry name" value="NAD(P)-bd_dom_sf"/>
</dbReference>
<evidence type="ECO:0000259" key="3">
    <source>
        <dbReference type="Pfam" id="PF01370"/>
    </source>
</evidence>
<dbReference type="InterPro" id="IPR001509">
    <property type="entry name" value="Epimerase_deHydtase"/>
</dbReference>
<dbReference type="Gene3D" id="3.40.50.720">
    <property type="entry name" value="NAD(P)-binding Rossmann-like Domain"/>
    <property type="match status" value="1"/>
</dbReference>
<organism evidence="4">
    <name type="scientific">Candidatus Kentrum sp. SD</name>
    <dbReference type="NCBI Taxonomy" id="2126332"/>
    <lineage>
        <taxon>Bacteria</taxon>
        <taxon>Pseudomonadati</taxon>
        <taxon>Pseudomonadota</taxon>
        <taxon>Gammaproteobacteria</taxon>
        <taxon>Candidatus Kentrum</taxon>
    </lineage>
</organism>
<dbReference type="SUPFAM" id="SSF51735">
    <property type="entry name" value="NAD(P)-binding Rossmann-fold domains"/>
    <property type="match status" value="1"/>
</dbReference>
<name>A0A451BMR9_9GAMM</name>
<comment type="similarity">
    <text evidence="2">Belongs to the NAD(P)-dependent epimerase/dehydratase family.</text>
</comment>
<evidence type="ECO:0000256" key="2">
    <source>
        <dbReference type="ARBA" id="ARBA00007637"/>
    </source>
</evidence>
<dbReference type="PANTHER" id="PTHR43000">
    <property type="entry name" value="DTDP-D-GLUCOSE 4,6-DEHYDRATASE-RELATED"/>
    <property type="match status" value="1"/>
</dbReference>
<evidence type="ECO:0000313" key="4">
    <source>
        <dbReference type="EMBL" id="VFK79564.1"/>
    </source>
</evidence>
<reference evidence="4" key="1">
    <citation type="submission" date="2019-02" db="EMBL/GenBank/DDBJ databases">
        <authorList>
            <person name="Gruber-Vodicka R. H."/>
            <person name="Seah K. B. B."/>
        </authorList>
    </citation>
    <scope>NUCLEOTIDE SEQUENCE</scope>
    <source>
        <strain evidence="4">BECK_S127</strain>
    </source>
</reference>
<evidence type="ECO:0000256" key="1">
    <source>
        <dbReference type="ARBA" id="ARBA00005125"/>
    </source>
</evidence>
<protein>
    <submittedName>
        <fullName evidence="4">Nucleoside-diphosphate-sugar epimerase</fullName>
    </submittedName>
</protein>
<dbReference type="AlphaFoldDB" id="A0A451BMR9"/>